<comment type="similarity">
    <text evidence="1">Belongs to the outer membrane factor (OMF) (TC 1.B.17) family.</text>
</comment>
<sequence>MLIISCSVFGCQLTIDLANLYADLPTPVVVFDQASENKASNENEKFEKSESTGAWTYADQNRPMDVNQAAVVNGLTRDHLKALALASNPSIRRIEALVSASRGRALQVGLKANPNIGFDFEQLGSDGQAEQYGVMIEQEFIRSEKLELNRCVAKQEVGRLQQMLMVQRQQVLTDVEIAFVRVLRAQKQIEVTEDLVELSKKALSVARQLLEAKEVSRADVLQAELEVQSSDILLLNAKNRHVAAWQTLSAVTGQPSLAKETLAGDLFAHTPPIDFLDVLAKIQVQSPEMGVRLAAIEQARYNLNRQRIEPLPNVTVGGLLNWRDNGIGGDADAGITVSIPLPIHDRNQGAICEAQHQLVAAQHELAQLEWQLKQRLAPVYERYRNAKEQSDRYRETILPKAAETLSLTRETYELGEVNFINLLTVQRTYAQTRLAYIESLETLRIAEAEIDGMLLSGSLELP</sequence>
<keyword evidence="3" id="KW-1185">Reference proteome</keyword>
<evidence type="ECO:0000313" key="2">
    <source>
        <dbReference type="EMBL" id="TWT76278.1"/>
    </source>
</evidence>
<dbReference type="AlphaFoldDB" id="A0A5C5YNE9"/>
<evidence type="ECO:0000313" key="3">
    <source>
        <dbReference type="Proteomes" id="UP000315010"/>
    </source>
</evidence>
<comment type="caution">
    <text evidence="2">The sequence shown here is derived from an EMBL/GenBank/DDBJ whole genome shotgun (WGS) entry which is preliminary data.</text>
</comment>
<dbReference type="GO" id="GO:0015562">
    <property type="term" value="F:efflux transmembrane transporter activity"/>
    <property type="evidence" value="ECO:0007669"/>
    <property type="project" value="InterPro"/>
</dbReference>
<dbReference type="Gene3D" id="1.20.1600.10">
    <property type="entry name" value="Outer membrane efflux proteins (OEP)"/>
    <property type="match status" value="1"/>
</dbReference>
<dbReference type="InterPro" id="IPR003423">
    <property type="entry name" value="OMP_efflux"/>
</dbReference>
<reference evidence="2 3" key="1">
    <citation type="submission" date="2019-02" db="EMBL/GenBank/DDBJ databases">
        <title>Deep-cultivation of Planctomycetes and their phenomic and genomic characterization uncovers novel biology.</title>
        <authorList>
            <person name="Wiegand S."/>
            <person name="Jogler M."/>
            <person name="Boedeker C."/>
            <person name="Pinto D."/>
            <person name="Vollmers J."/>
            <person name="Rivas-Marin E."/>
            <person name="Kohn T."/>
            <person name="Peeters S.H."/>
            <person name="Heuer A."/>
            <person name="Rast P."/>
            <person name="Oberbeckmann S."/>
            <person name="Bunk B."/>
            <person name="Jeske O."/>
            <person name="Meyerdierks A."/>
            <person name="Storesund J.E."/>
            <person name="Kallscheuer N."/>
            <person name="Luecker S."/>
            <person name="Lage O.M."/>
            <person name="Pohl T."/>
            <person name="Merkel B.J."/>
            <person name="Hornburger P."/>
            <person name="Mueller R.-W."/>
            <person name="Bruemmer F."/>
            <person name="Labrenz M."/>
            <person name="Spormann A.M."/>
            <person name="Op Den Camp H."/>
            <person name="Overmann J."/>
            <person name="Amann R."/>
            <person name="Jetten M.S.M."/>
            <person name="Mascher T."/>
            <person name="Medema M.H."/>
            <person name="Devos D.P."/>
            <person name="Kaster A.-K."/>
            <person name="Ovreas L."/>
            <person name="Rohde M."/>
            <person name="Galperin M.Y."/>
            <person name="Jogler C."/>
        </authorList>
    </citation>
    <scope>NUCLEOTIDE SEQUENCE [LARGE SCALE GENOMIC DNA]</scope>
    <source>
        <strain evidence="2 3">CA13</strain>
    </source>
</reference>
<dbReference type="Pfam" id="PF02321">
    <property type="entry name" value="OEP"/>
    <property type="match status" value="2"/>
</dbReference>
<name>A0A5C5YNE9_9BACT</name>
<evidence type="ECO:0000256" key="1">
    <source>
        <dbReference type="ARBA" id="ARBA00007613"/>
    </source>
</evidence>
<accession>A0A5C5YNE9</accession>
<dbReference type="InterPro" id="IPR010131">
    <property type="entry name" value="MdtP/NodT-like"/>
</dbReference>
<proteinExistence type="inferred from homology"/>
<dbReference type="EMBL" id="SJPJ01000002">
    <property type="protein sequence ID" value="TWT76278.1"/>
    <property type="molecule type" value="Genomic_DNA"/>
</dbReference>
<dbReference type="Proteomes" id="UP000315010">
    <property type="component" value="Unassembled WGS sequence"/>
</dbReference>
<dbReference type="PANTHER" id="PTHR30203:SF24">
    <property type="entry name" value="BLR4935 PROTEIN"/>
    <property type="match status" value="1"/>
</dbReference>
<organism evidence="2 3">
    <name type="scientific">Novipirellula herctigrandis</name>
    <dbReference type="NCBI Taxonomy" id="2527986"/>
    <lineage>
        <taxon>Bacteria</taxon>
        <taxon>Pseudomonadati</taxon>
        <taxon>Planctomycetota</taxon>
        <taxon>Planctomycetia</taxon>
        <taxon>Pirellulales</taxon>
        <taxon>Pirellulaceae</taxon>
        <taxon>Novipirellula</taxon>
    </lineage>
</organism>
<gene>
    <name evidence="2" type="primary">czcC</name>
    <name evidence="2" type="ORF">CA13_67710</name>
</gene>
<protein>
    <submittedName>
        <fullName evidence="2">Cobalt-zinc-cadmium resistance protein CzcC</fullName>
    </submittedName>
</protein>
<dbReference type="SUPFAM" id="SSF56954">
    <property type="entry name" value="Outer membrane efflux proteins (OEP)"/>
    <property type="match status" value="1"/>
</dbReference>
<dbReference type="PANTHER" id="PTHR30203">
    <property type="entry name" value="OUTER MEMBRANE CATION EFFLUX PROTEIN"/>
    <property type="match status" value="1"/>
</dbReference>